<accession>A0ABN4QU29</accession>
<protein>
    <submittedName>
        <fullName evidence="2">Uncharacterized protein</fullName>
    </submittedName>
</protein>
<geneLocation type="plasmid" evidence="2 3">
    <name>pRphaN771e</name>
</geneLocation>
<gene>
    <name evidence="2" type="ORF">AMC81_PE00742</name>
</gene>
<feature type="region of interest" description="Disordered" evidence="1">
    <location>
        <begin position="113"/>
        <end position="141"/>
    </location>
</feature>
<evidence type="ECO:0000313" key="3">
    <source>
        <dbReference type="Proteomes" id="UP000078551"/>
    </source>
</evidence>
<keyword evidence="3" id="KW-1185">Reference proteome</keyword>
<feature type="region of interest" description="Disordered" evidence="1">
    <location>
        <begin position="1"/>
        <end position="79"/>
    </location>
</feature>
<name>A0ABN4QU29_9HYPH</name>
<dbReference type="EMBL" id="CP013573">
    <property type="protein sequence ID" value="ANL88987.1"/>
    <property type="molecule type" value="Genomic_DNA"/>
</dbReference>
<keyword evidence="2" id="KW-0614">Plasmid</keyword>
<evidence type="ECO:0000256" key="1">
    <source>
        <dbReference type="SAM" id="MobiDB-lite"/>
    </source>
</evidence>
<organism evidence="2 3">
    <name type="scientific">Rhizobium phaseoli</name>
    <dbReference type="NCBI Taxonomy" id="396"/>
    <lineage>
        <taxon>Bacteria</taxon>
        <taxon>Pseudomonadati</taxon>
        <taxon>Pseudomonadota</taxon>
        <taxon>Alphaproteobacteria</taxon>
        <taxon>Hyphomicrobiales</taxon>
        <taxon>Rhizobiaceae</taxon>
        <taxon>Rhizobium/Agrobacterium group</taxon>
        <taxon>Rhizobium</taxon>
    </lineage>
</organism>
<proteinExistence type="predicted"/>
<reference evidence="2 3" key="1">
    <citation type="submission" date="2015-11" db="EMBL/GenBank/DDBJ databases">
        <title>The limits of bacterial species coexistence and the symbiotic plasmid transference in sympatric Rhizobium populations.</title>
        <authorList>
            <person name="Perez-Carrascal O.M."/>
            <person name="VanInsberghe D."/>
            <person name="Juarez S."/>
            <person name="Polz M.F."/>
            <person name="Vinuesa P."/>
            <person name="Gonzalez V."/>
        </authorList>
    </citation>
    <scope>NUCLEOTIDE SEQUENCE [LARGE SCALE GENOMIC DNA]</scope>
    <source>
        <strain evidence="2 3">N771</strain>
        <plasmid evidence="2 3">pRphaN771e</plasmid>
    </source>
</reference>
<sequence>MGARSVRPNASTRMPSCVSKPALSARLASGRTPIPTTTASKERDDPSSNVAIAAAPSDLSPARPVPSHISTPWERCNSRGSRRFSGHAVEVRGAISTSVTATPGVRPLPLLARHSTRRRRESARREREAGAMHPHLPCSSGRRSYRRLPSYAPAGGPDWTLWQERDDRRTIALVMSRRSCRRDR</sequence>
<dbReference type="Proteomes" id="UP000078551">
    <property type="component" value="Plasmid pRphaN771e"/>
</dbReference>
<evidence type="ECO:0000313" key="2">
    <source>
        <dbReference type="EMBL" id="ANL88987.1"/>
    </source>
</evidence>